<dbReference type="EMBL" id="FNZQ01000008">
    <property type="protein sequence ID" value="SEL69463.1"/>
    <property type="molecule type" value="Genomic_DNA"/>
</dbReference>
<feature type="transmembrane region" description="Helical" evidence="5">
    <location>
        <begin position="202"/>
        <end position="221"/>
    </location>
</feature>
<dbReference type="InterPro" id="IPR051533">
    <property type="entry name" value="WaaL-like"/>
</dbReference>
<evidence type="ECO:0000313" key="7">
    <source>
        <dbReference type="EMBL" id="SEL69463.1"/>
    </source>
</evidence>
<feature type="transmembrane region" description="Helical" evidence="5">
    <location>
        <begin position="67"/>
        <end position="84"/>
    </location>
</feature>
<dbReference type="AlphaFoldDB" id="A0A1H7SAE7"/>
<feature type="transmembrane region" description="Helical" evidence="5">
    <location>
        <begin position="329"/>
        <end position="353"/>
    </location>
</feature>
<evidence type="ECO:0000256" key="1">
    <source>
        <dbReference type="ARBA" id="ARBA00004141"/>
    </source>
</evidence>
<keyword evidence="8" id="KW-1185">Reference proteome</keyword>
<feature type="transmembrane region" description="Helical" evidence="5">
    <location>
        <begin position="22"/>
        <end position="55"/>
    </location>
</feature>
<keyword evidence="2 5" id="KW-0812">Transmembrane</keyword>
<feature type="transmembrane region" description="Helical" evidence="5">
    <location>
        <begin position="228"/>
        <end position="249"/>
    </location>
</feature>
<sequence>MSSIRADRPGTGIDVITVEPDVVLLVIALFGLVFIPALETYGALIFLTGGCALLVRRIQIVLNLCIRYWYLMALPIFCLLSAVWSQYPAISFRFGVQLTATVLIAIAMASTTSARAFSRALFGVFSLAMLTSILFGDVRSDTGAWLGIYGSKNALAGEAATYVIVCTSQILDRTASNGHRLMAVLGLMIGAMLLLLAQSTGALIVVPPALFLLFSLLLIYRLSVVQRLVAMTFAVLLAAMMALLVTIYADALLDLLLETTGKDVTLTGRTDLWRIARELIAERPFFGIGYQAFWVKGYAPAEVLWYNFAIESRSGFNFHNTYLSNAVEIGVLGVFLQVVVLYGAALATGLWALRTRLAEASLLFVLVAMIVMLSFVEVNVFFQFSLRTVIVICAFVYATRGLDAHRRGT</sequence>
<proteinExistence type="predicted"/>
<protein>
    <submittedName>
        <fullName evidence="7">Exopolysaccharide production protein ExoQ</fullName>
    </submittedName>
</protein>
<evidence type="ECO:0000256" key="5">
    <source>
        <dbReference type="SAM" id="Phobius"/>
    </source>
</evidence>
<gene>
    <name evidence="7" type="ORF">SAMN04488526_3273</name>
</gene>
<feature type="transmembrane region" description="Helical" evidence="5">
    <location>
        <begin position="178"/>
        <end position="196"/>
    </location>
</feature>
<evidence type="ECO:0000256" key="2">
    <source>
        <dbReference type="ARBA" id="ARBA00022692"/>
    </source>
</evidence>
<feature type="domain" description="O-antigen ligase-related" evidence="6">
    <location>
        <begin position="186"/>
        <end position="336"/>
    </location>
</feature>
<dbReference type="Pfam" id="PF04932">
    <property type="entry name" value="Wzy_C"/>
    <property type="match status" value="1"/>
</dbReference>
<name>A0A1H7SAE7_9RHOB</name>
<dbReference type="OrthoDB" id="4391260at2"/>
<feature type="transmembrane region" description="Helical" evidence="5">
    <location>
        <begin position="90"/>
        <end position="109"/>
    </location>
</feature>
<dbReference type="RefSeq" id="WP_092764788.1">
    <property type="nucleotide sequence ID" value="NZ_FNZQ01000008.1"/>
</dbReference>
<dbReference type="PANTHER" id="PTHR37422">
    <property type="entry name" value="TEICHURONIC ACID BIOSYNTHESIS PROTEIN TUAE"/>
    <property type="match status" value="1"/>
</dbReference>
<evidence type="ECO:0000256" key="3">
    <source>
        <dbReference type="ARBA" id="ARBA00022989"/>
    </source>
</evidence>
<evidence type="ECO:0000259" key="6">
    <source>
        <dbReference type="Pfam" id="PF04932"/>
    </source>
</evidence>
<accession>A0A1H7SAE7</accession>
<evidence type="ECO:0000256" key="4">
    <source>
        <dbReference type="ARBA" id="ARBA00023136"/>
    </source>
</evidence>
<feature type="transmembrane region" description="Helical" evidence="5">
    <location>
        <begin position="116"/>
        <end position="135"/>
    </location>
</feature>
<dbReference type="PANTHER" id="PTHR37422:SF17">
    <property type="entry name" value="O-ANTIGEN LIGASE"/>
    <property type="match status" value="1"/>
</dbReference>
<keyword evidence="3 5" id="KW-1133">Transmembrane helix</keyword>
<feature type="transmembrane region" description="Helical" evidence="5">
    <location>
        <begin position="360"/>
        <end position="378"/>
    </location>
</feature>
<organism evidence="7 8">
    <name type="scientific">Jannaschia helgolandensis</name>
    <dbReference type="NCBI Taxonomy" id="188906"/>
    <lineage>
        <taxon>Bacteria</taxon>
        <taxon>Pseudomonadati</taxon>
        <taxon>Pseudomonadota</taxon>
        <taxon>Alphaproteobacteria</taxon>
        <taxon>Rhodobacterales</taxon>
        <taxon>Roseobacteraceae</taxon>
        <taxon>Jannaschia</taxon>
    </lineage>
</organism>
<dbReference type="STRING" id="188906.SAMN04488526_3273"/>
<evidence type="ECO:0000313" key="8">
    <source>
        <dbReference type="Proteomes" id="UP000199283"/>
    </source>
</evidence>
<dbReference type="GO" id="GO:0016020">
    <property type="term" value="C:membrane"/>
    <property type="evidence" value="ECO:0007669"/>
    <property type="project" value="UniProtKB-SubCell"/>
</dbReference>
<dbReference type="InterPro" id="IPR007016">
    <property type="entry name" value="O-antigen_ligase-rel_domated"/>
</dbReference>
<comment type="subcellular location">
    <subcellularLocation>
        <location evidence="1">Membrane</location>
        <topology evidence="1">Multi-pass membrane protein</topology>
    </subcellularLocation>
</comment>
<reference evidence="7 8" key="1">
    <citation type="submission" date="2016-10" db="EMBL/GenBank/DDBJ databases">
        <authorList>
            <person name="de Groot N.N."/>
        </authorList>
    </citation>
    <scope>NUCLEOTIDE SEQUENCE [LARGE SCALE GENOMIC DNA]</scope>
    <source>
        <strain evidence="7 8">DSM 14858</strain>
    </source>
</reference>
<keyword evidence="4 5" id="KW-0472">Membrane</keyword>
<dbReference type="Proteomes" id="UP000199283">
    <property type="component" value="Unassembled WGS sequence"/>
</dbReference>